<dbReference type="OrthoDB" id="2195113at2759"/>
<feature type="compositionally biased region" description="Basic and acidic residues" evidence="2">
    <location>
        <begin position="470"/>
        <end position="482"/>
    </location>
</feature>
<gene>
    <name evidence="3" type="ORF">P167DRAFT_506312</name>
</gene>
<evidence type="ECO:0008006" key="5">
    <source>
        <dbReference type="Google" id="ProtNLM"/>
    </source>
</evidence>
<name>A0A3N4KQ72_9PEZI</name>
<evidence type="ECO:0000256" key="1">
    <source>
        <dbReference type="SAM" id="Coils"/>
    </source>
</evidence>
<reference evidence="3 4" key="1">
    <citation type="journal article" date="2018" name="Nat. Ecol. Evol.">
        <title>Pezizomycetes genomes reveal the molecular basis of ectomycorrhizal truffle lifestyle.</title>
        <authorList>
            <person name="Murat C."/>
            <person name="Payen T."/>
            <person name="Noel B."/>
            <person name="Kuo A."/>
            <person name="Morin E."/>
            <person name="Chen J."/>
            <person name="Kohler A."/>
            <person name="Krizsan K."/>
            <person name="Balestrini R."/>
            <person name="Da Silva C."/>
            <person name="Montanini B."/>
            <person name="Hainaut M."/>
            <person name="Levati E."/>
            <person name="Barry K.W."/>
            <person name="Belfiori B."/>
            <person name="Cichocki N."/>
            <person name="Clum A."/>
            <person name="Dockter R.B."/>
            <person name="Fauchery L."/>
            <person name="Guy J."/>
            <person name="Iotti M."/>
            <person name="Le Tacon F."/>
            <person name="Lindquist E.A."/>
            <person name="Lipzen A."/>
            <person name="Malagnac F."/>
            <person name="Mello A."/>
            <person name="Molinier V."/>
            <person name="Miyauchi S."/>
            <person name="Poulain J."/>
            <person name="Riccioni C."/>
            <person name="Rubini A."/>
            <person name="Sitrit Y."/>
            <person name="Splivallo R."/>
            <person name="Traeger S."/>
            <person name="Wang M."/>
            <person name="Zifcakova L."/>
            <person name="Wipf D."/>
            <person name="Zambonelli A."/>
            <person name="Paolocci F."/>
            <person name="Nowrousian M."/>
            <person name="Ottonello S."/>
            <person name="Baldrian P."/>
            <person name="Spatafora J.W."/>
            <person name="Henrissat B."/>
            <person name="Nagy L.G."/>
            <person name="Aury J.M."/>
            <person name="Wincker P."/>
            <person name="Grigoriev I.V."/>
            <person name="Bonfante P."/>
            <person name="Martin F.M."/>
        </authorList>
    </citation>
    <scope>NUCLEOTIDE SEQUENCE [LARGE SCALE GENOMIC DNA]</scope>
    <source>
        <strain evidence="3 4">CCBAS932</strain>
    </source>
</reference>
<accession>A0A3N4KQ72</accession>
<dbReference type="EMBL" id="ML119127">
    <property type="protein sequence ID" value="RPB12744.1"/>
    <property type="molecule type" value="Genomic_DNA"/>
</dbReference>
<feature type="compositionally biased region" description="Basic and acidic residues" evidence="2">
    <location>
        <begin position="1"/>
        <end position="20"/>
    </location>
</feature>
<evidence type="ECO:0000313" key="4">
    <source>
        <dbReference type="Proteomes" id="UP000277580"/>
    </source>
</evidence>
<organism evidence="3 4">
    <name type="scientific">Morchella conica CCBAS932</name>
    <dbReference type="NCBI Taxonomy" id="1392247"/>
    <lineage>
        <taxon>Eukaryota</taxon>
        <taxon>Fungi</taxon>
        <taxon>Dikarya</taxon>
        <taxon>Ascomycota</taxon>
        <taxon>Pezizomycotina</taxon>
        <taxon>Pezizomycetes</taxon>
        <taxon>Pezizales</taxon>
        <taxon>Morchellaceae</taxon>
        <taxon>Morchella</taxon>
    </lineage>
</organism>
<dbReference type="InParanoid" id="A0A3N4KQ72"/>
<feature type="coiled-coil region" evidence="1">
    <location>
        <begin position="158"/>
        <end position="267"/>
    </location>
</feature>
<dbReference type="GO" id="GO:0042175">
    <property type="term" value="C:nuclear outer membrane-endoplasmic reticulum membrane network"/>
    <property type="evidence" value="ECO:0007669"/>
    <property type="project" value="TreeGrafter"/>
</dbReference>
<dbReference type="GO" id="GO:0008298">
    <property type="term" value="P:intracellular mRNA localization"/>
    <property type="evidence" value="ECO:0007669"/>
    <property type="project" value="TreeGrafter"/>
</dbReference>
<dbReference type="PANTHER" id="PTHR31027">
    <property type="entry name" value="NUCLEAR SEGREGATION PROTEIN BFR1"/>
    <property type="match status" value="1"/>
</dbReference>
<dbReference type="PANTHER" id="PTHR31027:SF2">
    <property type="entry name" value="LEBERCILIN DOMAIN-CONTAINING PROTEIN"/>
    <property type="match status" value="1"/>
</dbReference>
<proteinExistence type="predicted"/>
<feature type="region of interest" description="Disordered" evidence="2">
    <location>
        <begin position="311"/>
        <end position="390"/>
    </location>
</feature>
<dbReference type="GO" id="GO:0005783">
    <property type="term" value="C:endoplasmic reticulum"/>
    <property type="evidence" value="ECO:0007669"/>
    <property type="project" value="TreeGrafter"/>
</dbReference>
<protein>
    <recommendedName>
        <fullName evidence="5">Nuclear segregation protein Bfr1</fullName>
    </recommendedName>
</protein>
<dbReference type="GO" id="GO:1990904">
    <property type="term" value="C:ribonucleoprotein complex"/>
    <property type="evidence" value="ECO:0007669"/>
    <property type="project" value="TreeGrafter"/>
</dbReference>
<evidence type="ECO:0000256" key="2">
    <source>
        <dbReference type="SAM" id="MobiDB-lite"/>
    </source>
</evidence>
<feature type="region of interest" description="Disordered" evidence="2">
    <location>
        <begin position="1"/>
        <end position="22"/>
    </location>
</feature>
<keyword evidence="1" id="KW-0175">Coiled coil</keyword>
<keyword evidence="4" id="KW-1185">Reference proteome</keyword>
<feature type="compositionally biased region" description="Low complexity" evidence="2">
    <location>
        <begin position="379"/>
        <end position="389"/>
    </location>
</feature>
<evidence type="ECO:0000313" key="3">
    <source>
        <dbReference type="EMBL" id="RPB12744.1"/>
    </source>
</evidence>
<dbReference type="STRING" id="1392247.A0A3N4KQ72"/>
<sequence length="482" mass="54525">MATTEEPKKNFVQKPEKPDQAEFETNLQKANDDHAAVREKLNSVKQKLEFIKSPGKSPRQQELRDQLNELRAAQQAKKGGRAQIDEQIKALDTSIKARIKEQNTSMQKMPYRTLDELEDAIKRLSASVDSGKMMIVDERKALAEISSLNKVKKNFGAFSEVQKTIDADKAKLDELRQQRKDPEVQELSDKYEAVKKELDDLKLEQDAAFSNLNQLRDERTQLQEEQQEKWQAIQTLRDEYFSAKNAYRAYEQEAWKIKREKRAKQEREAKIAYRRQIAQEKMEQASEKAYTSEIITCESLIGFFDPSSAEAARKAKLESGPRALAAQPTRSVDASAITGKKLAKKEDREDDYFIGGNGKKKGKKGRKDAGATTITSPDAESPAAESPAAKFNLNVGVLEELAKVDVEVPMGKDDVPKTLEKLREKLAWYKENQEIKTKENIAKAQKEIDRLEAEAAKEDGEEASGSSTPKKADVEVREEKAE</sequence>
<dbReference type="GO" id="GO:0003729">
    <property type="term" value="F:mRNA binding"/>
    <property type="evidence" value="ECO:0007669"/>
    <property type="project" value="TreeGrafter"/>
</dbReference>
<dbReference type="AlphaFoldDB" id="A0A3N4KQ72"/>
<dbReference type="FunCoup" id="A0A3N4KQ72">
    <property type="interactions" value="186"/>
</dbReference>
<dbReference type="Proteomes" id="UP000277580">
    <property type="component" value="Unassembled WGS sequence"/>
</dbReference>
<feature type="region of interest" description="Disordered" evidence="2">
    <location>
        <begin position="452"/>
        <end position="482"/>
    </location>
</feature>
<dbReference type="InterPro" id="IPR039604">
    <property type="entry name" value="Bfr1"/>
</dbReference>